<gene>
    <name evidence="2" type="ORF">SAMN02910344_01074</name>
</gene>
<keyword evidence="1" id="KW-1133">Transmembrane helix</keyword>
<dbReference type="Proteomes" id="UP000243745">
    <property type="component" value="Unassembled WGS sequence"/>
</dbReference>
<name>A0A662ZGS9_9GAMM</name>
<reference evidence="2 3" key="1">
    <citation type="submission" date="2016-10" db="EMBL/GenBank/DDBJ databases">
        <authorList>
            <person name="Varghese N."/>
            <person name="Submissions S."/>
        </authorList>
    </citation>
    <scope>NUCLEOTIDE SEQUENCE [LARGE SCALE GENOMIC DNA]</scope>
    <source>
        <strain evidence="2 3">DSM 1361</strain>
    </source>
</reference>
<feature type="transmembrane region" description="Helical" evidence="1">
    <location>
        <begin position="63"/>
        <end position="93"/>
    </location>
</feature>
<feature type="transmembrane region" description="Helical" evidence="1">
    <location>
        <begin position="40"/>
        <end position="57"/>
    </location>
</feature>
<keyword evidence="3" id="KW-1185">Reference proteome</keyword>
<dbReference type="RefSeq" id="WP_093141670.1">
    <property type="nucleotide sequence ID" value="NZ_FOXF01000015.1"/>
</dbReference>
<dbReference type="AlphaFoldDB" id="A0A662ZGS9"/>
<protein>
    <submittedName>
        <fullName evidence="2">Uncharacterized protein</fullName>
    </submittedName>
</protein>
<keyword evidence="1" id="KW-0812">Transmembrane</keyword>
<keyword evidence="1" id="KW-0472">Membrane</keyword>
<evidence type="ECO:0000256" key="1">
    <source>
        <dbReference type="SAM" id="Phobius"/>
    </source>
</evidence>
<accession>A0A662ZGS9</accession>
<proteinExistence type="predicted"/>
<dbReference type="EMBL" id="FOXF01000015">
    <property type="protein sequence ID" value="SFP31928.1"/>
    <property type="molecule type" value="Genomic_DNA"/>
</dbReference>
<evidence type="ECO:0000313" key="3">
    <source>
        <dbReference type="Proteomes" id="UP000243745"/>
    </source>
</evidence>
<organism evidence="2 3">
    <name type="scientific">Ruminobacter amylophilus</name>
    <dbReference type="NCBI Taxonomy" id="867"/>
    <lineage>
        <taxon>Bacteria</taxon>
        <taxon>Pseudomonadati</taxon>
        <taxon>Pseudomonadota</taxon>
        <taxon>Gammaproteobacteria</taxon>
        <taxon>Aeromonadales</taxon>
        <taxon>Succinivibrionaceae</taxon>
        <taxon>Ruminobacter</taxon>
    </lineage>
</organism>
<evidence type="ECO:0000313" key="2">
    <source>
        <dbReference type="EMBL" id="SFP31928.1"/>
    </source>
</evidence>
<sequence length="198" mass="22424">MDKINLPDYCKTVEELAHAGIVFQKPVVDTCCRRALGKTFFIFSGVTLFCLAVVYVNKAFIHFISTGAACMLLIIAAVCACYVVYLLICYLFCTFMRGYLKRRVCPVMLEPVGVAVEIYGGQAVMQHGKLKCRSYIIYREAGVRNTVNYYASAPYYGIPENRPTGTAFLFRHPDNRKFYTVDNDMEQNVIRVKRTVSA</sequence>